<dbReference type="EMBL" id="BDUD01000001">
    <property type="protein sequence ID" value="GBG21469.1"/>
    <property type="molecule type" value="Genomic_DNA"/>
</dbReference>
<gene>
    <name evidence="1" type="ORF">NIES4072_51540</name>
</gene>
<keyword evidence="2" id="KW-1185">Reference proteome</keyword>
<evidence type="ECO:0000313" key="1">
    <source>
        <dbReference type="EMBL" id="GBG21469.1"/>
    </source>
</evidence>
<accession>A0A2R5FTW8</accession>
<dbReference type="SUPFAM" id="SSF143100">
    <property type="entry name" value="TTHA1013/TTHA0281-like"/>
    <property type="match status" value="1"/>
</dbReference>
<sequence length="146" mass="16399">MLICQRLLLKLKKRELMKISREKISADTGIMMGKENLVPVLMNLLAVTSFNRLSLHILVEQAQSGLFIASVPELPNCTAKAENRSDVIAAVQEQIKARLANIEVLTLEVANNPWTDFIGMFEGDEEFADLSQELRTERELDINSTV</sequence>
<proteinExistence type="predicted"/>
<dbReference type="Gene3D" id="3.30.160.250">
    <property type="match status" value="1"/>
</dbReference>
<evidence type="ECO:0000313" key="2">
    <source>
        <dbReference type="Proteomes" id="UP000245124"/>
    </source>
</evidence>
<dbReference type="InterPro" id="IPR035069">
    <property type="entry name" value="TTHA1013/TTHA0281-like"/>
</dbReference>
<dbReference type="AlphaFoldDB" id="A0A2R5FTW8"/>
<name>A0A2R5FTW8_NOSCO</name>
<dbReference type="Proteomes" id="UP000245124">
    <property type="component" value="Unassembled WGS sequence"/>
</dbReference>
<comment type="caution">
    <text evidence="1">The sequence shown here is derived from an EMBL/GenBank/DDBJ whole genome shotgun (WGS) entry which is preliminary data.</text>
</comment>
<protein>
    <submittedName>
        <fullName evidence="1">Uncharacterized protein</fullName>
    </submittedName>
</protein>
<organism evidence="1 2">
    <name type="scientific">Nostoc commune NIES-4072</name>
    <dbReference type="NCBI Taxonomy" id="2005467"/>
    <lineage>
        <taxon>Bacteria</taxon>
        <taxon>Bacillati</taxon>
        <taxon>Cyanobacteriota</taxon>
        <taxon>Cyanophyceae</taxon>
        <taxon>Nostocales</taxon>
        <taxon>Nostocaceae</taxon>
        <taxon>Nostoc</taxon>
    </lineage>
</organism>
<reference evidence="1 2" key="1">
    <citation type="submission" date="2017-06" db="EMBL/GenBank/DDBJ databases">
        <title>Genome sequencing of cyanobaciteial culture collection at National Institute for Environmental Studies (NIES).</title>
        <authorList>
            <person name="Hirose Y."/>
            <person name="Shimura Y."/>
            <person name="Fujisawa T."/>
            <person name="Nakamura Y."/>
            <person name="Kawachi M."/>
        </authorList>
    </citation>
    <scope>NUCLEOTIDE SEQUENCE [LARGE SCALE GENOMIC DNA]</scope>
    <source>
        <strain evidence="1 2">NIES-4072</strain>
    </source>
</reference>